<evidence type="ECO:0000256" key="1">
    <source>
        <dbReference type="ARBA" id="ARBA00022980"/>
    </source>
</evidence>
<evidence type="ECO:0000313" key="4">
    <source>
        <dbReference type="Proteomes" id="UP000887560"/>
    </source>
</evidence>
<keyword evidence="2" id="KW-0687">Ribonucleoprotein</keyword>
<evidence type="ECO:0000256" key="2">
    <source>
        <dbReference type="ARBA" id="ARBA00023274"/>
    </source>
</evidence>
<dbReference type="GO" id="GO:0022625">
    <property type="term" value="C:cytosolic large ribosomal subunit"/>
    <property type="evidence" value="ECO:0007669"/>
    <property type="project" value="TreeGrafter"/>
</dbReference>
<dbReference type="WBParaSite" id="scf7180000417504.g1335">
    <property type="protein sequence ID" value="scf7180000417504.g1335"/>
    <property type="gene ID" value="scf7180000417504.g1335"/>
</dbReference>
<keyword evidence="1" id="KW-0689">Ribosomal protein</keyword>
<dbReference type="PANTHER" id="PTHR11127:SF2">
    <property type="entry name" value="LARGE RIBOSOMAL SUBUNIT PROTEIN EL14"/>
    <property type="match status" value="1"/>
</dbReference>
<reference evidence="5" key="1">
    <citation type="submission" date="2022-11" db="UniProtKB">
        <authorList>
            <consortium name="WormBaseParasite"/>
        </authorList>
    </citation>
    <scope>IDENTIFICATION</scope>
</reference>
<dbReference type="AlphaFoldDB" id="A0A915NDR7"/>
<evidence type="ECO:0000313" key="5">
    <source>
        <dbReference type="WBParaSite" id="scf7180000417504.g1335"/>
    </source>
</evidence>
<dbReference type="Proteomes" id="UP000887560">
    <property type="component" value="Unplaced"/>
</dbReference>
<accession>A0A915NDR7</accession>
<dbReference type="Pfam" id="PF01929">
    <property type="entry name" value="Ribosomal_L14e"/>
    <property type="match status" value="1"/>
</dbReference>
<dbReference type="GO" id="GO:0003735">
    <property type="term" value="F:structural constituent of ribosome"/>
    <property type="evidence" value="ECO:0007669"/>
    <property type="project" value="InterPro"/>
</dbReference>
<dbReference type="GO" id="GO:0003723">
    <property type="term" value="F:RNA binding"/>
    <property type="evidence" value="ECO:0007669"/>
    <property type="project" value="InterPro"/>
</dbReference>
<dbReference type="InterPro" id="IPR039660">
    <property type="entry name" value="Ribosomal_eL14"/>
</dbReference>
<name>A0A915NDR7_9BILA</name>
<sequence>MQLTKFKINIRVGQRTKNIGKAYDDAEINKKWGETELAKRLARKKLRENLTDFERFKNFWIPTSEKIVRKAYSSGGGGFVGDEESTKEEKE</sequence>
<evidence type="ECO:0000259" key="3">
    <source>
        <dbReference type="Pfam" id="PF01929"/>
    </source>
</evidence>
<dbReference type="InterPro" id="IPR002784">
    <property type="entry name" value="Ribosomal_eL14_dom"/>
</dbReference>
<dbReference type="GO" id="GO:0006412">
    <property type="term" value="P:translation"/>
    <property type="evidence" value="ECO:0007669"/>
    <property type="project" value="InterPro"/>
</dbReference>
<protein>
    <submittedName>
        <fullName evidence="5">Ribosomal protein L14e domain-containing protein</fullName>
    </submittedName>
</protein>
<dbReference type="PANTHER" id="PTHR11127">
    <property type="entry name" value="60S RIBOSOMAL PROTEIN L14"/>
    <property type="match status" value="1"/>
</dbReference>
<feature type="domain" description="Large ribosomal subunit protein eL14" evidence="3">
    <location>
        <begin position="1"/>
        <end position="57"/>
    </location>
</feature>
<keyword evidence="4" id="KW-1185">Reference proteome</keyword>
<dbReference type="GO" id="GO:0042273">
    <property type="term" value="P:ribosomal large subunit biogenesis"/>
    <property type="evidence" value="ECO:0007669"/>
    <property type="project" value="TreeGrafter"/>
</dbReference>
<organism evidence="4 5">
    <name type="scientific">Meloidogyne floridensis</name>
    <dbReference type="NCBI Taxonomy" id="298350"/>
    <lineage>
        <taxon>Eukaryota</taxon>
        <taxon>Metazoa</taxon>
        <taxon>Ecdysozoa</taxon>
        <taxon>Nematoda</taxon>
        <taxon>Chromadorea</taxon>
        <taxon>Rhabditida</taxon>
        <taxon>Tylenchina</taxon>
        <taxon>Tylenchomorpha</taxon>
        <taxon>Tylenchoidea</taxon>
        <taxon>Meloidogynidae</taxon>
        <taxon>Meloidogyninae</taxon>
        <taxon>Meloidogyne</taxon>
    </lineage>
</organism>
<proteinExistence type="predicted"/>